<dbReference type="KEGG" id="muh:HYN43_027610"/>
<evidence type="ECO:0000313" key="2">
    <source>
        <dbReference type="Proteomes" id="UP000270046"/>
    </source>
</evidence>
<proteinExistence type="predicted"/>
<dbReference type="EMBL" id="CP032869">
    <property type="protein sequence ID" value="AYL98807.1"/>
    <property type="molecule type" value="Genomic_DNA"/>
</dbReference>
<organism evidence="1 2">
    <name type="scientific">Mucilaginibacter celer</name>
    <dbReference type="NCBI Taxonomy" id="2305508"/>
    <lineage>
        <taxon>Bacteria</taxon>
        <taxon>Pseudomonadati</taxon>
        <taxon>Bacteroidota</taxon>
        <taxon>Sphingobacteriia</taxon>
        <taxon>Sphingobacteriales</taxon>
        <taxon>Sphingobacteriaceae</taxon>
        <taxon>Mucilaginibacter</taxon>
    </lineage>
</organism>
<evidence type="ECO:0000313" key="1">
    <source>
        <dbReference type="EMBL" id="AYL98807.1"/>
    </source>
</evidence>
<gene>
    <name evidence="1" type="ORF">HYN43_027610</name>
</gene>
<dbReference type="Proteomes" id="UP000270046">
    <property type="component" value="Chromosome"/>
</dbReference>
<name>A0A494VT76_9SPHI</name>
<dbReference type="AlphaFoldDB" id="A0A494VT76"/>
<protein>
    <submittedName>
        <fullName evidence="1">Uncharacterized protein</fullName>
    </submittedName>
</protein>
<accession>A0A494VT76</accession>
<reference evidence="1 2" key="1">
    <citation type="submission" date="2018-10" db="EMBL/GenBank/DDBJ databases">
        <title>Genome sequencing of Mucilaginibacter sp. HYN0043.</title>
        <authorList>
            <person name="Kim M."/>
            <person name="Yi H."/>
        </authorList>
    </citation>
    <scope>NUCLEOTIDE SEQUENCE [LARGE SCALE GENOMIC DNA]</scope>
    <source>
        <strain evidence="1 2">HYN0043</strain>
    </source>
</reference>
<sequence>MLIISSKDTIKLQDVYTVEKVRLLNKNFLMVTCSVRAGSGMHLEKTLVICARDNRLCESLHVSSLFKEDFIDFSETKKSPAKVSVKTRYKVRFALNGSSAANYKLQAKIHAERKSVKESAGNYVRNGIANLHFDTKQNIFYKYRESLSRTFAVFNSKTNAESKQYIKGVFPVVKLGDYKYYYIKGEWCEFSAPDYLSK</sequence>
<keyword evidence="2" id="KW-1185">Reference proteome</keyword>
<dbReference type="OrthoDB" id="795394at2"/>